<reference evidence="3 4" key="1">
    <citation type="submission" date="2020-08" db="EMBL/GenBank/DDBJ databases">
        <title>Whole-Genome Sequence of French Clinical Streptomyces mexicanus Strain Q0842.</title>
        <authorList>
            <person name="Boxberger M."/>
            <person name="La Scola B."/>
        </authorList>
    </citation>
    <scope>NUCLEOTIDE SEQUENCE [LARGE SCALE GENOMIC DNA]</scope>
    <source>
        <strain evidence="3 4">Marseille-Q0842</strain>
    </source>
</reference>
<dbReference type="EMBL" id="JACMHY010000002">
    <property type="protein sequence ID" value="MBC2864425.1"/>
    <property type="molecule type" value="Genomic_DNA"/>
</dbReference>
<keyword evidence="4" id="KW-1185">Reference proteome</keyword>
<keyword evidence="3" id="KW-0176">Collagen</keyword>
<keyword evidence="2" id="KW-0472">Membrane</keyword>
<feature type="compositionally biased region" description="Basic and acidic residues" evidence="1">
    <location>
        <begin position="168"/>
        <end position="177"/>
    </location>
</feature>
<organism evidence="3 4">
    <name type="scientific">Streptomyces mexicanus</name>
    <dbReference type="NCBI Taxonomy" id="178566"/>
    <lineage>
        <taxon>Bacteria</taxon>
        <taxon>Bacillati</taxon>
        <taxon>Actinomycetota</taxon>
        <taxon>Actinomycetes</taxon>
        <taxon>Kitasatosporales</taxon>
        <taxon>Streptomycetaceae</taxon>
        <taxon>Streptomyces</taxon>
    </lineage>
</organism>
<keyword evidence="2" id="KW-1133">Transmembrane helix</keyword>
<dbReference type="PANTHER" id="PTHR24637:SF421">
    <property type="entry name" value="CUTICLE COLLAGEN DPY-2"/>
    <property type="match status" value="1"/>
</dbReference>
<gene>
    <name evidence="3" type="ORF">H1R13_05255</name>
</gene>
<evidence type="ECO:0000313" key="4">
    <source>
        <dbReference type="Proteomes" id="UP000517694"/>
    </source>
</evidence>
<evidence type="ECO:0000313" key="3">
    <source>
        <dbReference type="EMBL" id="MBC2864425.1"/>
    </source>
</evidence>
<proteinExistence type="predicted"/>
<feature type="compositionally biased region" description="Low complexity" evidence="1">
    <location>
        <begin position="114"/>
        <end position="136"/>
    </location>
</feature>
<dbReference type="RefSeq" id="WP_185946849.1">
    <property type="nucleotide sequence ID" value="NZ_JACMHY010000002.1"/>
</dbReference>
<comment type="caution">
    <text evidence="3">The sequence shown here is derived from an EMBL/GenBank/DDBJ whole genome shotgun (WGS) entry which is preliminary data.</text>
</comment>
<protein>
    <submittedName>
        <fullName evidence="3">Collagen-like protein</fullName>
    </submittedName>
</protein>
<dbReference type="Proteomes" id="UP000517694">
    <property type="component" value="Unassembled WGS sequence"/>
</dbReference>
<evidence type="ECO:0000256" key="1">
    <source>
        <dbReference type="SAM" id="MobiDB-lite"/>
    </source>
</evidence>
<dbReference type="PANTHER" id="PTHR24637">
    <property type="entry name" value="COLLAGEN"/>
    <property type="match status" value="1"/>
</dbReference>
<keyword evidence="2" id="KW-0812">Transmembrane</keyword>
<dbReference type="Pfam" id="PF01391">
    <property type="entry name" value="Collagen"/>
    <property type="match status" value="1"/>
</dbReference>
<sequence length="231" mass="22915">MTRTQHALAQRWRSLAATAVLLLLAGAVVLVWLRIDAEARRADALAAEANRRGDAVSTLASDVRVLRAQIKAEGKTPAAPDPTAAVHDLPARAAVPVPVPGPAGPRGPKGEQGSPGATGSPGPAGSPGRTGPSGAPGQSGATVTGPPGPQGPAGPAGPRGPAGPPGKDGADGKDGRDGQTCPDGYSLQAPSWDPDALVCRRDGAEQPSSPSPTPSSSPSLLGLPAERRRIA</sequence>
<feature type="region of interest" description="Disordered" evidence="1">
    <location>
        <begin position="94"/>
        <end position="231"/>
    </location>
</feature>
<dbReference type="InterPro" id="IPR008160">
    <property type="entry name" value="Collagen"/>
</dbReference>
<evidence type="ECO:0000256" key="2">
    <source>
        <dbReference type="SAM" id="Phobius"/>
    </source>
</evidence>
<dbReference type="AlphaFoldDB" id="A0A7X1HXD1"/>
<name>A0A7X1HXD1_9ACTN</name>
<accession>A0A7X1HXD1</accession>
<feature type="transmembrane region" description="Helical" evidence="2">
    <location>
        <begin position="12"/>
        <end position="33"/>
    </location>
</feature>